<accession>A0ABV1GT18</accession>
<dbReference type="InterPro" id="IPR011646">
    <property type="entry name" value="KAP_P-loop"/>
</dbReference>
<dbReference type="Pfam" id="PF07693">
    <property type="entry name" value="KAP_NTPase"/>
    <property type="match status" value="1"/>
</dbReference>
<sequence>MVKRDEEVIKQILEYVLDKRYCQAILIDGEWGTGKTFFVKDKLLNRLRETVPQKNIYYVSLYGISSSEQIVDEIYSSMVEEFIEKKLGEDKGKMLEKGISFTSKLFAAGMKYFNLDSKDLPQLSDLKELKEAIIIFDDLERCEIEVNQTLGVLNNLVEHNDIKIILVANQAEIGKMNFSKGLSHKYQMVLDDRVELDEKGNSKNNKVSYTKEQLIRRTEQLFSEDIFYKKVKEKLIGLTIYYQPNLSDVFVAIIDKYIMEDKTKDYLLEHKQKIINIFEEKRHYNIRTLIFGLIAFDKFYGIVDAIEFEPHMYIEYELDRVLKYTMISSIQIKLGQVVYSWGNSSSKSGIVYYDKKNVYESRVYGYKFVDDYLLQCKIDKKEVEKVILENVNEQKIIDDSSKLEKSLQYRKLYSWWELEDEDIEKIIPEILFELQEQKYSPRYFKDIIVTLMQMEYQGISCFDYKDFVELMEQKLKVYTEEFEPCYLEILSDNAEFVEKYNQIVKPLFEILENKEKGEKKDNNDFLCSQEAWDDNFGKRCEEHREEYLCDNKFFYYIEPEKFIDQLQNAKVINIYNFMDGVRQVYNFSNLNEFFKSDVPNIKCILDYIDVEKMNQGKKTRNMALVKLKSKLQEYLELIEVPIYKI</sequence>
<proteinExistence type="predicted"/>
<dbReference type="EMBL" id="JBBMES010000035">
    <property type="protein sequence ID" value="MEQ2536355.1"/>
    <property type="molecule type" value="Genomic_DNA"/>
</dbReference>
<evidence type="ECO:0000313" key="2">
    <source>
        <dbReference type="EMBL" id="MEQ2536355.1"/>
    </source>
</evidence>
<dbReference type="InterPro" id="IPR027417">
    <property type="entry name" value="P-loop_NTPase"/>
</dbReference>
<dbReference type="Gene3D" id="3.40.50.300">
    <property type="entry name" value="P-loop containing nucleotide triphosphate hydrolases"/>
    <property type="match status" value="1"/>
</dbReference>
<dbReference type="Proteomes" id="UP001480973">
    <property type="component" value="Unassembled WGS sequence"/>
</dbReference>
<reference evidence="2 3" key="1">
    <citation type="submission" date="2024-03" db="EMBL/GenBank/DDBJ databases">
        <title>Human intestinal bacterial collection.</title>
        <authorList>
            <person name="Pauvert C."/>
            <person name="Hitch T.C.A."/>
            <person name="Clavel T."/>
        </authorList>
    </citation>
    <scope>NUCLEOTIDE SEQUENCE [LARGE SCALE GENOMIC DNA]</scope>
    <source>
        <strain evidence="2 3">CLA-JM-H10</strain>
    </source>
</reference>
<organism evidence="2 3">
    <name type="scientific">Lachnospira intestinalis</name>
    <dbReference type="NCBI Taxonomy" id="3133158"/>
    <lineage>
        <taxon>Bacteria</taxon>
        <taxon>Bacillati</taxon>
        <taxon>Bacillota</taxon>
        <taxon>Clostridia</taxon>
        <taxon>Lachnospirales</taxon>
        <taxon>Lachnospiraceae</taxon>
        <taxon>Lachnospira</taxon>
    </lineage>
</organism>
<name>A0ABV1GT18_9FIRM</name>
<gene>
    <name evidence="2" type="ORF">WMO38_14795</name>
</gene>
<dbReference type="SUPFAM" id="SSF52540">
    <property type="entry name" value="P-loop containing nucleoside triphosphate hydrolases"/>
    <property type="match status" value="1"/>
</dbReference>
<evidence type="ECO:0000259" key="1">
    <source>
        <dbReference type="Pfam" id="PF07693"/>
    </source>
</evidence>
<comment type="caution">
    <text evidence="2">The sequence shown here is derived from an EMBL/GenBank/DDBJ whole genome shotgun (WGS) entry which is preliminary data.</text>
</comment>
<keyword evidence="3" id="KW-1185">Reference proteome</keyword>
<feature type="domain" description="KAP NTPase" evidence="1">
    <location>
        <begin position="23"/>
        <end position="174"/>
    </location>
</feature>
<protein>
    <submittedName>
        <fullName evidence="2">P-loop NTPase fold protein</fullName>
    </submittedName>
</protein>
<evidence type="ECO:0000313" key="3">
    <source>
        <dbReference type="Proteomes" id="UP001480973"/>
    </source>
</evidence>